<dbReference type="InterPro" id="IPR043472">
    <property type="entry name" value="Macro_dom-like"/>
</dbReference>
<feature type="compositionally biased region" description="Basic and acidic residues" evidence="9">
    <location>
        <begin position="490"/>
        <end position="504"/>
    </location>
</feature>
<dbReference type="InterPro" id="IPR002589">
    <property type="entry name" value="Macro_dom"/>
</dbReference>
<feature type="compositionally biased region" description="Basic and acidic residues" evidence="9">
    <location>
        <begin position="552"/>
        <end position="562"/>
    </location>
</feature>
<evidence type="ECO:0000256" key="3">
    <source>
        <dbReference type="ARBA" id="ARBA00022679"/>
    </source>
</evidence>
<dbReference type="PANTHER" id="PTHR14453:SF67">
    <property type="entry name" value="POLY [ADP-RIBOSE] POLYMERASE"/>
    <property type="match status" value="1"/>
</dbReference>
<dbReference type="SUPFAM" id="SSF117839">
    <property type="entry name" value="WWE domain"/>
    <property type="match status" value="1"/>
</dbReference>
<dbReference type="SUPFAM" id="SSF52949">
    <property type="entry name" value="Macro domain-like"/>
    <property type="match status" value="2"/>
</dbReference>
<dbReference type="EC" id="2.4.2.-" evidence="7"/>
<dbReference type="PROSITE" id="PS51154">
    <property type="entry name" value="MACRO"/>
    <property type="match status" value="2"/>
</dbReference>
<evidence type="ECO:0000256" key="9">
    <source>
        <dbReference type="SAM" id="MobiDB-lite"/>
    </source>
</evidence>
<reference evidence="14 15" key="1">
    <citation type="journal article" date="2018" name="Sci. Rep.">
        <title>Comparative analysis of the Pocillopora damicornis genome highlights role of immune system in coral evolution.</title>
        <authorList>
            <person name="Cunning R."/>
            <person name="Bay R.A."/>
            <person name="Gillette P."/>
            <person name="Baker A.C."/>
            <person name="Traylor-Knowles N."/>
        </authorList>
    </citation>
    <scope>NUCLEOTIDE SEQUENCE [LARGE SCALE GENOMIC DNA]</scope>
    <source>
        <strain evidence="14">RSMAS</strain>
        <tissue evidence="14">Whole animal</tissue>
    </source>
</reference>
<evidence type="ECO:0000313" key="15">
    <source>
        <dbReference type="Proteomes" id="UP000275408"/>
    </source>
</evidence>
<feature type="compositionally biased region" description="Polar residues" evidence="9">
    <location>
        <begin position="272"/>
        <end position="294"/>
    </location>
</feature>
<dbReference type="GO" id="GO:0010629">
    <property type="term" value="P:negative regulation of gene expression"/>
    <property type="evidence" value="ECO:0007669"/>
    <property type="project" value="TreeGrafter"/>
</dbReference>
<dbReference type="InterPro" id="IPR049341">
    <property type="entry name" value="TRADD-like_N"/>
</dbReference>
<feature type="region of interest" description="Disordered" evidence="9">
    <location>
        <begin position="821"/>
        <end position="841"/>
    </location>
</feature>
<dbReference type="FunFam" id="3.90.228.10:FF:000008">
    <property type="entry name" value="Poly [ADP-ribose] polymerase"/>
    <property type="match status" value="1"/>
</dbReference>
<dbReference type="GO" id="GO:0005634">
    <property type="term" value="C:nucleus"/>
    <property type="evidence" value="ECO:0007669"/>
    <property type="project" value="UniProtKB-SubCell"/>
</dbReference>
<evidence type="ECO:0000256" key="4">
    <source>
        <dbReference type="ARBA" id="ARBA00023027"/>
    </source>
</evidence>
<feature type="compositionally biased region" description="Low complexity" evidence="9">
    <location>
        <begin position="295"/>
        <end position="312"/>
    </location>
</feature>
<dbReference type="InterPro" id="IPR000504">
    <property type="entry name" value="RRM_dom"/>
</dbReference>
<dbReference type="Pfam" id="PF18738">
    <property type="entry name" value="HEPN_DZIP3"/>
    <property type="match status" value="1"/>
</dbReference>
<comment type="subcellular location">
    <subcellularLocation>
        <location evidence="1">Nucleus</location>
    </subcellularLocation>
</comment>
<dbReference type="PANTHER" id="PTHR14453">
    <property type="entry name" value="PARP/ZINC FINGER CCCH TYPE DOMAIN CONTAINING PROTEIN"/>
    <property type="match status" value="1"/>
</dbReference>
<dbReference type="Pfam" id="PF23085">
    <property type="entry name" value="RRM_PARP14_3"/>
    <property type="match status" value="1"/>
</dbReference>
<dbReference type="InterPro" id="IPR004170">
    <property type="entry name" value="WWE_dom"/>
</dbReference>
<dbReference type="Pfam" id="PF20694">
    <property type="entry name" value="TRADD-like_N"/>
    <property type="match status" value="1"/>
</dbReference>
<feature type="domain" description="PARP catalytic" evidence="12">
    <location>
        <begin position="1936"/>
        <end position="2135"/>
    </location>
</feature>
<feature type="domain" description="RRM" evidence="10">
    <location>
        <begin position="736"/>
        <end position="812"/>
    </location>
</feature>
<dbReference type="GO" id="GO:0005737">
    <property type="term" value="C:cytoplasm"/>
    <property type="evidence" value="ECO:0007669"/>
    <property type="project" value="TreeGrafter"/>
</dbReference>
<evidence type="ECO:0000259" key="10">
    <source>
        <dbReference type="PROSITE" id="PS50102"/>
    </source>
</evidence>
<dbReference type="InterPro" id="IPR041249">
    <property type="entry name" value="HEPN_DZIP3"/>
</dbReference>
<dbReference type="GO" id="GO:0003950">
    <property type="term" value="F:NAD+ poly-ADP-ribosyltransferase activity"/>
    <property type="evidence" value="ECO:0007669"/>
    <property type="project" value="UniProtKB-UniRule"/>
</dbReference>
<dbReference type="Gene3D" id="3.30.70.330">
    <property type="match status" value="1"/>
</dbReference>
<organism evidence="14 15">
    <name type="scientific">Pocillopora damicornis</name>
    <name type="common">Cauliflower coral</name>
    <name type="synonym">Millepora damicornis</name>
    <dbReference type="NCBI Taxonomy" id="46731"/>
    <lineage>
        <taxon>Eukaryota</taxon>
        <taxon>Metazoa</taxon>
        <taxon>Cnidaria</taxon>
        <taxon>Anthozoa</taxon>
        <taxon>Hexacorallia</taxon>
        <taxon>Scleractinia</taxon>
        <taxon>Astrocoeniina</taxon>
        <taxon>Pocilloporidae</taxon>
        <taxon>Pocillopora</taxon>
    </lineage>
</organism>
<dbReference type="SUPFAM" id="SSF56399">
    <property type="entry name" value="ADP-ribosylation"/>
    <property type="match status" value="1"/>
</dbReference>
<dbReference type="CDD" id="cd01439">
    <property type="entry name" value="TCCD_inducible_PARP_like"/>
    <property type="match status" value="1"/>
</dbReference>
<sequence length="2135" mass="241511">MATARDPDDLLRSNADKENFQRLTRLLITGGTTLLREIFDMFCSPNDLPKLLQDSTTKNKLKAAKLSKPLWDCLYPSPGVYGKSQDFDVTLLFRLLRTLFTLIPPATGWDELPASEDHSLEADLARIKYYRNSIYGHASQNMEMSDAEFSSLWNEISEALVRIAGHISPEKKTEWQKAINKFFTDPLTEEDRRNVEELLTWYKNDMEVKKSIEKLETTTQEMKDQMDQLGKLQQRMDRKLSVLTESSREQGARLALRIDCSIPDPQVRTSERAATSQEEGTRATVTRSPSSTTQAGASEIAATSEGEGAGASVTWSPSPITQAGAAEIVATSQEEGTRASVARSPSPTTLAGASEIAASSQEEGTRASAAGNSSPTTQDVLNLAAIKYLNTINPSTPEELNGFVQYLKEVRQVLIVDTKRGSLIIIVECTSLEILDGLWNDYCSGQLNKMAQKYLVTEELLKDLGLLDVKLTVTILEDEYKRCREHFLQQSESKDTRPHEKVQETTEESTSTSDKDRQQNEQFRVIPERETWHQVPPHGRHFKHKAAGAKTEQIRGRGEKTTRGTPGVRPSAGGTRYSQKKVNEGAVRGRHDDGRGKRGDQGRGRGRGRGQGRGFDKTRGGPQQRGGGHGHQSGAEPRQQFDAASQGFKHPNIKYEWNKLYVLGLHYKTTPDAVKNYIERISGYDVKYVEWFKPNGKAIVTLDTFKIKGFADILKAAKERPLERVQVLIERAPECRSIFANGFPEKTTKDEVLKFFHEWGEIEDVSFSDPWDENVKEKRVIVYFKHKKSVLQSIKDDHFFDDKPLHVEAFYPFMGTLTPVDEPSKSTRPTSGEVEGDRQPHFYKPVDKDIMEFLMKSNQESRLRERLHSNERAGLGWKNGEEYALIKYDGTGKKLDREFEEKAWKSRCSEIVDSFISSCTAKEFSVDEEIWEAVADQVPQLEGFLPKFTAHVKLLKNSHTVKLICQKSNMSDFGEKLEDRLMVIRQQEDEKKLERRTLTDIATEKLLLFQNARIEDVLKKKFFQNIQVKINLSNKNLEIKTPKGYMASVVLYLRQRQDEIDQNAIAVPPEILKILKTKVGRRKMTEELPEGCAFNVDDRSEQVILLGRTLPETQQGRVKANEVLISNREVRVSARDNELISSTKWEELCKKLVKRLTIRHKRELACIAVFGFKKDVTEAVKRMRDFLNEKKATEGETRLTTQIHRKFFNDYYKDELKRISDELCHFGVQIVVDESGERIKYSGNVEGVKEAEERIYILLENIKERSFPISLPGMQTFLTQEEGVRLIETVEVENKCIIKITDEAAAQEDDDADSDDDEPLRDDEENEEEFDGVETFSTTEGKKVTWKIGNITEEQADVLVCSVGSKFNLAIGAIANAMSKAAGPDLQEQLKEKTSGQQFGEGDIVHTGPGNLNCRHVIHCVCCPWKGNPKEKQLLQELFRKCFDKASELGACSISLPLVGTGNLGFPCDTAVQIMIQAAVDYSRSNPDSPLEEFKFVVFGGDEKGIETITERFREFKGEQRPRVKTRKPEVRKNKPTPVLAEFYSKEVCLEDMMLKVLKGDITKERSDAICNIVTKDLNMKSGNLSRAIIQACGSTVESELKSKAPQHPAGSVVITSAGRLFAKHIVHMVVGPVTKKNLQTCVEKALEEVDSMGLKSVSIPAVGSGGLGQTADESAELVFGAIRAFMAKLDRSIREIRVVVFDDSVTAAFVAELEAIQREYVDSTHSDDEDDDQGYYEMGSEASIDALTRRRPQKIVIHARSESFEAIMTALKDGVEKACGNPRVIRHEIISRFPKRCMQELKRMSRARDVKLEQPEPNVLTLEGLPKDVMDVNSEVSDVIQEQMEREHKEERAEQMSKTVQWYLVNPGGIFAAFDKMANNEIESAYKEKKPSLLFTHRDLKAEINFENKEVTFLRTGAIKTALRKDVLPLPDEWDPQPRDNRGKEEILYMVSLPEDSQEYKAVEEKFLRTLSGKVVISKIERIQNPSMFNSYMLRKQSMDEKNGTIDNELELFHGTRPESVKEINVQGFNRSLCGVHGAAYGDGVYFAKDASYSLTYSQPGPNDERCMYLARVLVGKYTAGEQRLKKPPPKDPSTPEILFDSVVNREEDPKIFVVFNDYHVYPKYLITFEKTKK</sequence>
<evidence type="ECO:0000256" key="1">
    <source>
        <dbReference type="ARBA" id="ARBA00004123"/>
    </source>
</evidence>
<dbReference type="PROSITE" id="PS51059">
    <property type="entry name" value="PARP_CATALYTIC"/>
    <property type="match status" value="1"/>
</dbReference>
<dbReference type="SMART" id="SM00360">
    <property type="entry name" value="RRM"/>
    <property type="match status" value="1"/>
</dbReference>
<dbReference type="InterPro" id="IPR012317">
    <property type="entry name" value="Poly(ADP-ribose)pol_cat_dom"/>
</dbReference>
<keyword evidence="6" id="KW-0694">RNA-binding</keyword>
<dbReference type="PROSITE" id="PS50102">
    <property type="entry name" value="RRM"/>
    <property type="match status" value="1"/>
</dbReference>
<feature type="domain" description="Macro" evidence="13">
    <location>
        <begin position="1542"/>
        <end position="1718"/>
    </location>
</feature>
<keyword evidence="2 7" id="KW-0328">Glycosyltransferase</keyword>
<gene>
    <name evidence="14" type="ORF">pdam_00002642</name>
</gene>
<keyword evidence="3 7" id="KW-0808">Transferase</keyword>
<feature type="region of interest" description="Disordered" evidence="9">
    <location>
        <begin position="1303"/>
        <end position="1337"/>
    </location>
</feature>
<evidence type="ECO:0000259" key="13">
    <source>
        <dbReference type="PROSITE" id="PS51154"/>
    </source>
</evidence>
<feature type="region of interest" description="Disordered" evidence="9">
    <location>
        <begin position="330"/>
        <end position="375"/>
    </location>
</feature>
<feature type="region of interest" description="Disordered" evidence="9">
    <location>
        <begin position="490"/>
        <end position="645"/>
    </location>
</feature>
<accession>A0A3M6U2Y5</accession>
<keyword evidence="5" id="KW-0539">Nucleus</keyword>
<dbReference type="InterPro" id="IPR035979">
    <property type="entry name" value="RBD_domain_sf"/>
</dbReference>
<keyword evidence="15" id="KW-1185">Reference proteome</keyword>
<dbReference type="GO" id="GO:0003723">
    <property type="term" value="F:RNA binding"/>
    <property type="evidence" value="ECO:0007669"/>
    <property type="project" value="UniProtKB-UniRule"/>
</dbReference>
<evidence type="ECO:0000259" key="12">
    <source>
        <dbReference type="PROSITE" id="PS51059"/>
    </source>
</evidence>
<evidence type="ECO:0000256" key="6">
    <source>
        <dbReference type="PROSITE-ProRule" id="PRU00176"/>
    </source>
</evidence>
<name>A0A3M6U2Y5_POCDA</name>
<dbReference type="OrthoDB" id="6159649at2759"/>
<dbReference type="EMBL" id="RCHS01002311">
    <property type="protein sequence ID" value="RMX48053.1"/>
    <property type="molecule type" value="Genomic_DNA"/>
</dbReference>
<feature type="domain" description="WWE" evidence="11">
    <location>
        <begin position="1849"/>
        <end position="1926"/>
    </location>
</feature>
<evidence type="ECO:0000256" key="8">
    <source>
        <dbReference type="SAM" id="Coils"/>
    </source>
</evidence>
<comment type="caution">
    <text evidence="14">The sequence shown here is derived from an EMBL/GenBank/DDBJ whole genome shotgun (WGS) entry which is preliminary data.</text>
</comment>
<evidence type="ECO:0000256" key="5">
    <source>
        <dbReference type="ARBA" id="ARBA00023242"/>
    </source>
</evidence>
<dbReference type="SUPFAM" id="SSF54928">
    <property type="entry name" value="RNA-binding domain, RBD"/>
    <property type="match status" value="1"/>
</dbReference>
<feature type="compositionally biased region" description="Basic residues" evidence="9">
    <location>
        <begin position="538"/>
        <end position="547"/>
    </location>
</feature>
<dbReference type="Proteomes" id="UP000275408">
    <property type="component" value="Unassembled WGS sequence"/>
</dbReference>
<dbReference type="Pfam" id="PF01661">
    <property type="entry name" value="Macro"/>
    <property type="match status" value="2"/>
</dbReference>
<feature type="domain" description="Macro" evidence="13">
    <location>
        <begin position="1331"/>
        <end position="1517"/>
    </location>
</feature>
<proteinExistence type="predicted"/>
<dbReference type="GO" id="GO:0003714">
    <property type="term" value="F:transcription corepressor activity"/>
    <property type="evidence" value="ECO:0007669"/>
    <property type="project" value="TreeGrafter"/>
</dbReference>
<dbReference type="PROSITE" id="PS50918">
    <property type="entry name" value="WWE"/>
    <property type="match status" value="1"/>
</dbReference>
<evidence type="ECO:0000256" key="2">
    <source>
        <dbReference type="ARBA" id="ARBA00022676"/>
    </source>
</evidence>
<dbReference type="SMART" id="SM00506">
    <property type="entry name" value="A1pp"/>
    <property type="match status" value="2"/>
</dbReference>
<evidence type="ECO:0000256" key="7">
    <source>
        <dbReference type="RuleBase" id="RU362114"/>
    </source>
</evidence>
<dbReference type="Gene3D" id="3.30.720.50">
    <property type="match status" value="1"/>
</dbReference>
<evidence type="ECO:0000259" key="11">
    <source>
        <dbReference type="PROSITE" id="PS50918"/>
    </source>
</evidence>
<dbReference type="InterPro" id="IPR052056">
    <property type="entry name" value="Mono-ARTD/PARP"/>
</dbReference>
<evidence type="ECO:0000313" key="14">
    <source>
        <dbReference type="EMBL" id="RMX48053.1"/>
    </source>
</evidence>
<dbReference type="Gene3D" id="3.40.220.10">
    <property type="entry name" value="Leucine Aminopeptidase, subunit E, domain 1"/>
    <property type="match status" value="2"/>
</dbReference>
<keyword evidence="4 7" id="KW-0520">NAD</keyword>
<dbReference type="CDD" id="cd00590">
    <property type="entry name" value="RRM_SF"/>
    <property type="match status" value="1"/>
</dbReference>
<feature type="compositionally biased region" description="Basic and acidic residues" evidence="9">
    <location>
        <begin position="581"/>
        <end position="603"/>
    </location>
</feature>
<keyword evidence="8" id="KW-0175">Coiled coil</keyword>
<feature type="region of interest" description="Disordered" evidence="9">
    <location>
        <begin position="265"/>
        <end position="318"/>
    </location>
</feature>
<dbReference type="Pfam" id="PF00644">
    <property type="entry name" value="PARP"/>
    <property type="match status" value="1"/>
</dbReference>
<protein>
    <recommendedName>
        <fullName evidence="7">Poly [ADP-ribose] polymerase</fullName>
        <shortName evidence="7">PARP</shortName>
        <ecNumber evidence="7">2.4.2.-</ecNumber>
    </recommendedName>
</protein>
<dbReference type="Gene3D" id="3.90.228.10">
    <property type="match status" value="1"/>
</dbReference>
<dbReference type="InterPro" id="IPR037197">
    <property type="entry name" value="WWE_dom_sf"/>
</dbReference>
<feature type="compositionally biased region" description="Acidic residues" evidence="9">
    <location>
        <begin position="1305"/>
        <end position="1332"/>
    </location>
</feature>
<feature type="compositionally biased region" description="Polar residues" evidence="9">
    <location>
        <begin position="343"/>
        <end position="362"/>
    </location>
</feature>
<dbReference type="InterPro" id="IPR012677">
    <property type="entry name" value="Nucleotide-bd_a/b_plait_sf"/>
</dbReference>
<feature type="coiled-coil region" evidence="8">
    <location>
        <begin position="208"/>
        <end position="235"/>
    </location>
</feature>